<reference evidence="2" key="1">
    <citation type="journal article" date="2006" name="PLoS Biol.">
        <title>Macronuclear genome sequence of the ciliate Tetrahymena thermophila, a model eukaryote.</title>
        <authorList>
            <person name="Eisen J.A."/>
            <person name="Coyne R.S."/>
            <person name="Wu M."/>
            <person name="Wu D."/>
            <person name="Thiagarajan M."/>
            <person name="Wortman J.R."/>
            <person name="Badger J.H."/>
            <person name="Ren Q."/>
            <person name="Amedeo P."/>
            <person name="Jones K.M."/>
            <person name="Tallon L.J."/>
            <person name="Delcher A.L."/>
            <person name="Salzberg S.L."/>
            <person name="Silva J.C."/>
            <person name="Haas B.J."/>
            <person name="Majoros W.H."/>
            <person name="Farzad M."/>
            <person name="Carlton J.M."/>
            <person name="Smith R.K. Jr."/>
            <person name="Garg J."/>
            <person name="Pearlman R.E."/>
            <person name="Karrer K.M."/>
            <person name="Sun L."/>
            <person name="Manning G."/>
            <person name="Elde N.C."/>
            <person name="Turkewitz A.P."/>
            <person name="Asai D.J."/>
            <person name="Wilkes D.E."/>
            <person name="Wang Y."/>
            <person name="Cai H."/>
            <person name="Collins K."/>
            <person name="Stewart B.A."/>
            <person name="Lee S.R."/>
            <person name="Wilamowska K."/>
            <person name="Weinberg Z."/>
            <person name="Ruzzo W.L."/>
            <person name="Wloga D."/>
            <person name="Gaertig J."/>
            <person name="Frankel J."/>
            <person name="Tsao C.-C."/>
            <person name="Gorovsky M.A."/>
            <person name="Keeling P.J."/>
            <person name="Waller R.F."/>
            <person name="Patron N.J."/>
            <person name="Cherry J.M."/>
            <person name="Stover N.A."/>
            <person name="Krieger C.J."/>
            <person name="del Toro C."/>
            <person name="Ryder H.F."/>
            <person name="Williamson S.C."/>
            <person name="Barbeau R.A."/>
            <person name="Hamilton E.P."/>
            <person name="Orias E."/>
        </authorList>
    </citation>
    <scope>NUCLEOTIDE SEQUENCE [LARGE SCALE GENOMIC DNA]</scope>
    <source>
        <strain evidence="2">SB210</strain>
    </source>
</reference>
<dbReference type="KEGG" id="tet:TTHERM_00424420"/>
<dbReference type="RefSeq" id="XP_001013719.1">
    <property type="nucleotide sequence ID" value="XM_001013719.1"/>
</dbReference>
<dbReference type="Proteomes" id="UP000009168">
    <property type="component" value="Unassembled WGS sequence"/>
</dbReference>
<name>Q23AL8_TETTS</name>
<protein>
    <submittedName>
        <fullName evidence="1">Uncharacterized protein</fullName>
    </submittedName>
</protein>
<sequence>MQKRLLFQIAQGNYEINMSKVDNYYKEIVWLIVCSNNIMIKTFKNTLLLVIKRKI</sequence>
<dbReference type="InParanoid" id="Q23AL8"/>
<evidence type="ECO:0000313" key="2">
    <source>
        <dbReference type="Proteomes" id="UP000009168"/>
    </source>
</evidence>
<dbReference type="AlphaFoldDB" id="Q23AL8"/>
<evidence type="ECO:0000313" key="1">
    <source>
        <dbReference type="EMBL" id="EAR93474.1"/>
    </source>
</evidence>
<dbReference type="EMBL" id="GG662724">
    <property type="protein sequence ID" value="EAR93474.1"/>
    <property type="molecule type" value="Genomic_DNA"/>
</dbReference>
<gene>
    <name evidence="1" type="ORF">TTHERM_00424420</name>
</gene>
<keyword evidence="2" id="KW-1185">Reference proteome</keyword>
<accession>Q23AL8</accession>
<dbReference type="HOGENOM" id="CLU_3036609_0_0_1"/>
<dbReference type="GeneID" id="7825573"/>
<organism evidence="1 2">
    <name type="scientific">Tetrahymena thermophila (strain SB210)</name>
    <dbReference type="NCBI Taxonomy" id="312017"/>
    <lineage>
        <taxon>Eukaryota</taxon>
        <taxon>Sar</taxon>
        <taxon>Alveolata</taxon>
        <taxon>Ciliophora</taxon>
        <taxon>Intramacronucleata</taxon>
        <taxon>Oligohymenophorea</taxon>
        <taxon>Hymenostomatida</taxon>
        <taxon>Tetrahymenina</taxon>
        <taxon>Tetrahymenidae</taxon>
        <taxon>Tetrahymena</taxon>
    </lineage>
</organism>
<proteinExistence type="predicted"/>